<reference evidence="1" key="1">
    <citation type="journal article" date="2021" name="ISME J.">
        <title>Genomic evolution of the class Acidithiobacillia: deep-branching Proteobacteria living in extreme acidic conditions.</title>
        <authorList>
            <person name="Moya-Beltran A."/>
            <person name="Beard S."/>
            <person name="Rojas-Villalobos C."/>
            <person name="Issotta F."/>
            <person name="Gallardo Y."/>
            <person name="Ulloa R."/>
            <person name="Giaveno A."/>
            <person name="Degli Esposti M."/>
            <person name="Johnson D.B."/>
            <person name="Quatrini R."/>
        </authorList>
    </citation>
    <scope>NUCLEOTIDE SEQUENCE</scope>
    <source>
        <strain evidence="1">DSM 583</strain>
    </source>
</reference>
<dbReference type="Proteomes" id="UP000887300">
    <property type="component" value="Unassembled WGS sequence"/>
</dbReference>
<dbReference type="RefSeq" id="WP_215886036.1">
    <property type="nucleotide sequence ID" value="NZ_CP134225.1"/>
</dbReference>
<gene>
    <name evidence="1" type="ORF">HF568_17235</name>
</gene>
<accession>A0A8X8GAR0</accession>
<dbReference type="AlphaFoldDB" id="A0A8X8GAR0"/>
<evidence type="ECO:0000313" key="2">
    <source>
        <dbReference type="Proteomes" id="UP000887300"/>
    </source>
</evidence>
<sequence>MFYEKQVDLRSRNAMTGFLTGHFSYCKVVDEVVMEEKHFRRLVCEMHA</sequence>
<name>A0A8X8GAR0_ACIFI</name>
<evidence type="ECO:0000313" key="1">
    <source>
        <dbReference type="EMBL" id="MBU2724895.1"/>
    </source>
</evidence>
<protein>
    <submittedName>
        <fullName evidence="1">Uncharacterized protein</fullName>
    </submittedName>
</protein>
<organism evidence="1 2">
    <name type="scientific">Acidithiobacillus ferridurans</name>
    <dbReference type="NCBI Taxonomy" id="1232575"/>
    <lineage>
        <taxon>Bacteria</taxon>
        <taxon>Pseudomonadati</taxon>
        <taxon>Pseudomonadota</taxon>
        <taxon>Acidithiobacillia</taxon>
        <taxon>Acidithiobacillales</taxon>
        <taxon>Acidithiobacillaceae</taxon>
        <taxon>Acidithiobacillus</taxon>
    </lineage>
</organism>
<dbReference type="EMBL" id="JABBHS010000534">
    <property type="protein sequence ID" value="MBU2724895.1"/>
    <property type="molecule type" value="Genomic_DNA"/>
</dbReference>
<comment type="caution">
    <text evidence="1">The sequence shown here is derived from an EMBL/GenBank/DDBJ whole genome shotgun (WGS) entry which is preliminary data.</text>
</comment>
<proteinExistence type="predicted"/>